<dbReference type="EMBL" id="JACMSC010000004">
    <property type="protein sequence ID" value="KAG6524574.1"/>
    <property type="molecule type" value="Genomic_DNA"/>
</dbReference>
<sequence length="170" mass="19376">MGYDDLYMDEDGEPLMDPDAASDREFSPELALPVDNDDEDEGDWGRRDRSPTPVMNSTDDYKSGKPKKRLVKRGREKSPGRSGSPEPAFDEEWLDDYEDENSSSMKKMKSTPSLKEGKGGSLKKNKENCPRRLKRTGSLDRGRNQDLRATVGDREMTKLTQRKRRKCGKL</sequence>
<proteinExistence type="predicted"/>
<comment type="caution">
    <text evidence="2">The sequence shown here is derived from an EMBL/GenBank/DDBJ whole genome shotgun (WGS) entry which is preliminary data.</text>
</comment>
<protein>
    <submittedName>
        <fullName evidence="2">Uncharacterized protein</fullName>
    </submittedName>
</protein>
<name>A0A8J5HQ55_ZINOF</name>
<organism evidence="2 3">
    <name type="scientific">Zingiber officinale</name>
    <name type="common">Ginger</name>
    <name type="synonym">Amomum zingiber</name>
    <dbReference type="NCBI Taxonomy" id="94328"/>
    <lineage>
        <taxon>Eukaryota</taxon>
        <taxon>Viridiplantae</taxon>
        <taxon>Streptophyta</taxon>
        <taxon>Embryophyta</taxon>
        <taxon>Tracheophyta</taxon>
        <taxon>Spermatophyta</taxon>
        <taxon>Magnoliopsida</taxon>
        <taxon>Liliopsida</taxon>
        <taxon>Zingiberales</taxon>
        <taxon>Zingiberaceae</taxon>
        <taxon>Zingiber</taxon>
    </lineage>
</organism>
<feature type="compositionally biased region" description="Basic residues" evidence="1">
    <location>
        <begin position="160"/>
        <end position="170"/>
    </location>
</feature>
<feature type="region of interest" description="Disordered" evidence="1">
    <location>
        <begin position="1"/>
        <end position="170"/>
    </location>
</feature>
<evidence type="ECO:0000256" key="1">
    <source>
        <dbReference type="SAM" id="MobiDB-lite"/>
    </source>
</evidence>
<feature type="compositionally biased region" description="Basic residues" evidence="1">
    <location>
        <begin position="64"/>
        <end position="75"/>
    </location>
</feature>
<feature type="compositionally biased region" description="Basic and acidic residues" evidence="1">
    <location>
        <begin position="137"/>
        <end position="157"/>
    </location>
</feature>
<reference evidence="2 3" key="1">
    <citation type="submission" date="2020-08" db="EMBL/GenBank/DDBJ databases">
        <title>Plant Genome Project.</title>
        <authorList>
            <person name="Zhang R.-G."/>
        </authorList>
    </citation>
    <scope>NUCLEOTIDE SEQUENCE [LARGE SCALE GENOMIC DNA]</scope>
    <source>
        <tissue evidence="2">Rhizome</tissue>
    </source>
</reference>
<evidence type="ECO:0000313" key="3">
    <source>
        <dbReference type="Proteomes" id="UP000734854"/>
    </source>
</evidence>
<feature type="compositionally biased region" description="Acidic residues" evidence="1">
    <location>
        <begin position="88"/>
        <end position="101"/>
    </location>
</feature>
<dbReference type="AlphaFoldDB" id="A0A8J5HQ55"/>
<gene>
    <name evidence="2" type="ORF">ZIOFF_014490</name>
</gene>
<accession>A0A8J5HQ55</accession>
<keyword evidence="3" id="KW-1185">Reference proteome</keyword>
<dbReference type="Proteomes" id="UP000734854">
    <property type="component" value="Unassembled WGS sequence"/>
</dbReference>
<feature type="compositionally biased region" description="Acidic residues" evidence="1">
    <location>
        <begin position="1"/>
        <end position="16"/>
    </location>
</feature>
<evidence type="ECO:0000313" key="2">
    <source>
        <dbReference type="EMBL" id="KAG6524574.1"/>
    </source>
</evidence>